<protein>
    <submittedName>
        <fullName evidence="1">Uncharacterized protein</fullName>
    </submittedName>
</protein>
<dbReference type="OMA" id="DIRTTEY"/>
<sequence>MRAPSIVSAILSGVPPSNKIIPDVPLAATERPVFAEADTHDKEASAPNMSIVSPSGLSHLAEDCVPSIAQAAAHLLLMEATWAWKQKAISGETTRKLLALLSTNRVGLQPDNEKIHSQLLAGLMEVAAPRFYSWWHAVNQKLSRMMPEEDYLELPADLLPPIDVMIIWHAYMLQPVIYEDDCSRLDVPHMRRVLFPWQAVVNAIDIRTTEYYIPSAARDFFEKSSGQSADLLEELCNETHPLVYDINCPYCHTTRNLPIIPTAQTEDINHGFELECDCGYAPSVDALRSDLLHLRQTRESRLRGTYSNPALAQALYPLSRALPLPILESCTTRECFLHAIHTASYESNTPKWAVETLLSLYTPTSPVTQASSAHYSSVLRGMRFVDEMHKQCWLRSPALCVRSPTNPSRLVGTLPRAQQKYRSFLNSARPSNNLFVTPTSDMNLFWHTHQLSPEPYRRFCIRHVGKSMDYSDKVIHKNLSSSFKATQKAYSERFRGVYDACLCWSCETERNGQEVTVSNDEVSASSSKTQDYQEWARRVVVMFWQEVEARREKGLPGLKRESLEEVLAKGPRRRSSLVSLSSLKAWKY</sequence>
<dbReference type="Pfam" id="PF07173">
    <property type="entry name" value="GRDP-like"/>
    <property type="match status" value="1"/>
</dbReference>
<keyword evidence="2" id="KW-1185">Reference proteome</keyword>
<dbReference type="PANTHER" id="PTHR34365">
    <property type="entry name" value="ENOLASE (DUF1399)"/>
    <property type="match status" value="1"/>
</dbReference>
<dbReference type="STRING" id="767770.A0A1L9N3U5"/>
<dbReference type="InterPro" id="IPR009836">
    <property type="entry name" value="GRDP-like"/>
</dbReference>
<reference evidence="2" key="1">
    <citation type="journal article" date="2017" name="Genome Biol.">
        <title>Comparative genomics reveals high biological diversity and specific adaptations in the industrially and medically important fungal genus Aspergillus.</title>
        <authorList>
            <person name="de Vries R.P."/>
            <person name="Riley R."/>
            <person name="Wiebenga A."/>
            <person name="Aguilar-Osorio G."/>
            <person name="Amillis S."/>
            <person name="Uchima C.A."/>
            <person name="Anderluh G."/>
            <person name="Asadollahi M."/>
            <person name="Askin M."/>
            <person name="Barry K."/>
            <person name="Battaglia E."/>
            <person name="Bayram O."/>
            <person name="Benocci T."/>
            <person name="Braus-Stromeyer S.A."/>
            <person name="Caldana C."/>
            <person name="Canovas D."/>
            <person name="Cerqueira G.C."/>
            <person name="Chen F."/>
            <person name="Chen W."/>
            <person name="Choi C."/>
            <person name="Clum A."/>
            <person name="Dos Santos R.A."/>
            <person name="Damasio A.R."/>
            <person name="Diallinas G."/>
            <person name="Emri T."/>
            <person name="Fekete E."/>
            <person name="Flipphi M."/>
            <person name="Freyberg S."/>
            <person name="Gallo A."/>
            <person name="Gournas C."/>
            <person name="Habgood R."/>
            <person name="Hainaut M."/>
            <person name="Harispe M.L."/>
            <person name="Henrissat B."/>
            <person name="Hilden K.S."/>
            <person name="Hope R."/>
            <person name="Hossain A."/>
            <person name="Karabika E."/>
            <person name="Karaffa L."/>
            <person name="Karanyi Z."/>
            <person name="Krasevec N."/>
            <person name="Kuo A."/>
            <person name="Kusch H."/>
            <person name="LaButti K."/>
            <person name="Lagendijk E.L."/>
            <person name="Lapidus A."/>
            <person name="Levasseur A."/>
            <person name="Lindquist E."/>
            <person name="Lipzen A."/>
            <person name="Logrieco A.F."/>
            <person name="MacCabe A."/>
            <person name="Maekelae M.R."/>
            <person name="Malavazi I."/>
            <person name="Melin P."/>
            <person name="Meyer V."/>
            <person name="Mielnichuk N."/>
            <person name="Miskei M."/>
            <person name="Molnar A.P."/>
            <person name="Mule G."/>
            <person name="Ngan C.Y."/>
            <person name="Orejas M."/>
            <person name="Orosz E."/>
            <person name="Ouedraogo J.P."/>
            <person name="Overkamp K.M."/>
            <person name="Park H.-S."/>
            <person name="Perrone G."/>
            <person name="Piumi F."/>
            <person name="Punt P.J."/>
            <person name="Ram A.F."/>
            <person name="Ramon A."/>
            <person name="Rauscher S."/>
            <person name="Record E."/>
            <person name="Riano-Pachon D.M."/>
            <person name="Robert V."/>
            <person name="Roehrig J."/>
            <person name="Ruller R."/>
            <person name="Salamov A."/>
            <person name="Salih N.S."/>
            <person name="Samson R.A."/>
            <person name="Sandor E."/>
            <person name="Sanguinetti M."/>
            <person name="Schuetze T."/>
            <person name="Sepcic K."/>
            <person name="Shelest E."/>
            <person name="Sherlock G."/>
            <person name="Sophianopoulou V."/>
            <person name="Squina F.M."/>
            <person name="Sun H."/>
            <person name="Susca A."/>
            <person name="Todd R.B."/>
            <person name="Tsang A."/>
            <person name="Unkles S.E."/>
            <person name="van de Wiele N."/>
            <person name="van Rossen-Uffink D."/>
            <person name="Oliveira J.V."/>
            <person name="Vesth T.C."/>
            <person name="Visser J."/>
            <person name="Yu J.-H."/>
            <person name="Zhou M."/>
            <person name="Andersen M.R."/>
            <person name="Archer D.B."/>
            <person name="Baker S.E."/>
            <person name="Benoit I."/>
            <person name="Brakhage A.A."/>
            <person name="Braus G.H."/>
            <person name="Fischer R."/>
            <person name="Frisvad J.C."/>
            <person name="Goldman G.H."/>
            <person name="Houbraken J."/>
            <person name="Oakley B."/>
            <person name="Pocsi I."/>
            <person name="Scazzocchio C."/>
            <person name="Seiboth B."/>
            <person name="vanKuyk P.A."/>
            <person name="Wortman J."/>
            <person name="Dyer P.S."/>
            <person name="Grigoriev I.V."/>
        </authorList>
    </citation>
    <scope>NUCLEOTIDE SEQUENCE [LARGE SCALE GENOMIC DNA]</scope>
    <source>
        <strain evidence="2">CBS 134.48</strain>
    </source>
</reference>
<dbReference type="PANTHER" id="PTHR34365:SF7">
    <property type="entry name" value="GLYCINE-RICH DOMAIN-CONTAINING PROTEIN 1"/>
    <property type="match status" value="1"/>
</dbReference>
<dbReference type="Proteomes" id="UP000184304">
    <property type="component" value="Unassembled WGS sequence"/>
</dbReference>
<dbReference type="EMBL" id="KV878203">
    <property type="protein sequence ID" value="OJI83930.1"/>
    <property type="molecule type" value="Genomic_DNA"/>
</dbReference>
<name>A0A1L9N3U5_ASPTC</name>
<accession>A0A1L9N3U5</accession>
<dbReference type="VEuPathDB" id="FungiDB:ASPTUDRAFT_75616"/>
<proteinExistence type="predicted"/>
<organism evidence="1 2">
    <name type="scientific">Aspergillus tubingensis (strain CBS 134.48)</name>
    <dbReference type="NCBI Taxonomy" id="767770"/>
    <lineage>
        <taxon>Eukaryota</taxon>
        <taxon>Fungi</taxon>
        <taxon>Dikarya</taxon>
        <taxon>Ascomycota</taxon>
        <taxon>Pezizomycotina</taxon>
        <taxon>Eurotiomycetes</taxon>
        <taxon>Eurotiomycetidae</taxon>
        <taxon>Eurotiales</taxon>
        <taxon>Aspergillaceae</taxon>
        <taxon>Aspergillus</taxon>
        <taxon>Aspergillus subgen. Circumdati</taxon>
    </lineage>
</organism>
<evidence type="ECO:0000313" key="2">
    <source>
        <dbReference type="Proteomes" id="UP000184304"/>
    </source>
</evidence>
<evidence type="ECO:0000313" key="1">
    <source>
        <dbReference type="EMBL" id="OJI83930.1"/>
    </source>
</evidence>
<dbReference type="AlphaFoldDB" id="A0A1L9N3U5"/>
<dbReference type="OrthoDB" id="2684236at2759"/>
<gene>
    <name evidence="1" type="ORF">ASPTUDRAFT_75616</name>
</gene>